<sequence>MPSLLSPPPSRSYTPLADEPPFGNTAPTNGTIVYSKRIPADRLRSESEETLSPGPDRKGKGKAVFAEDDGDIGQIRRVDSLAKGKGRAWDVEQGIERFQENEYPPQNEETEEERRVQDNLAKFAARDMARRRAARLSRQLPPSTTSFMRRPFSMLSSGSTETTRADGEPPTSPQSKNNPYNNPYDVQPTFSPTPKMVVSPGPSPFADQSPLNSPTEGFTYGGPSWRGGEAAVDRPASQRGGDKWWHALCAWGEDLDGGFDGDGVDDGRQAGRTNPFE</sequence>
<protein>
    <submittedName>
        <fullName evidence="2">Uncharacterized protein</fullName>
    </submittedName>
</protein>
<keyword evidence="3" id="KW-1185">Reference proteome</keyword>
<dbReference type="EMBL" id="MCFC01000084">
    <property type="protein sequence ID" value="ORY23061.1"/>
    <property type="molecule type" value="Genomic_DNA"/>
</dbReference>
<evidence type="ECO:0000313" key="3">
    <source>
        <dbReference type="Proteomes" id="UP000193986"/>
    </source>
</evidence>
<dbReference type="Proteomes" id="UP000193986">
    <property type="component" value="Unassembled WGS sequence"/>
</dbReference>
<proteinExistence type="predicted"/>
<organism evidence="2 3">
    <name type="scientific">Naematelia encephala</name>
    <dbReference type="NCBI Taxonomy" id="71784"/>
    <lineage>
        <taxon>Eukaryota</taxon>
        <taxon>Fungi</taxon>
        <taxon>Dikarya</taxon>
        <taxon>Basidiomycota</taxon>
        <taxon>Agaricomycotina</taxon>
        <taxon>Tremellomycetes</taxon>
        <taxon>Tremellales</taxon>
        <taxon>Naemateliaceae</taxon>
        <taxon>Naematelia</taxon>
    </lineage>
</organism>
<dbReference type="OrthoDB" id="2574168at2759"/>
<evidence type="ECO:0000256" key="1">
    <source>
        <dbReference type="SAM" id="MobiDB-lite"/>
    </source>
</evidence>
<dbReference type="AlphaFoldDB" id="A0A1Y2AKJ2"/>
<feature type="compositionally biased region" description="Basic and acidic residues" evidence="1">
    <location>
        <begin position="38"/>
        <end position="47"/>
    </location>
</feature>
<accession>A0A1Y2AKJ2</accession>
<feature type="compositionally biased region" description="Pro residues" evidence="1">
    <location>
        <begin position="1"/>
        <end position="10"/>
    </location>
</feature>
<dbReference type="InParanoid" id="A0A1Y2AKJ2"/>
<feature type="region of interest" description="Disordered" evidence="1">
    <location>
        <begin position="256"/>
        <end position="277"/>
    </location>
</feature>
<feature type="region of interest" description="Disordered" evidence="1">
    <location>
        <begin position="93"/>
        <end position="117"/>
    </location>
</feature>
<name>A0A1Y2AKJ2_9TREE</name>
<feature type="region of interest" description="Disordered" evidence="1">
    <location>
        <begin position="130"/>
        <end position="239"/>
    </location>
</feature>
<reference evidence="2 3" key="1">
    <citation type="submission" date="2016-07" db="EMBL/GenBank/DDBJ databases">
        <title>Pervasive Adenine N6-methylation of Active Genes in Fungi.</title>
        <authorList>
            <consortium name="DOE Joint Genome Institute"/>
            <person name="Mondo S.J."/>
            <person name="Dannebaum R.O."/>
            <person name="Kuo R.C."/>
            <person name="Labutti K."/>
            <person name="Haridas S."/>
            <person name="Kuo A."/>
            <person name="Salamov A."/>
            <person name="Ahrendt S.R."/>
            <person name="Lipzen A."/>
            <person name="Sullivan W."/>
            <person name="Andreopoulos W.B."/>
            <person name="Clum A."/>
            <person name="Lindquist E."/>
            <person name="Daum C."/>
            <person name="Ramamoorthy G.K."/>
            <person name="Gryganskyi A."/>
            <person name="Culley D."/>
            <person name="Magnuson J.K."/>
            <person name="James T.Y."/>
            <person name="O'Malley M.A."/>
            <person name="Stajich J.E."/>
            <person name="Spatafora J.W."/>
            <person name="Visel A."/>
            <person name="Grigoriev I.V."/>
        </authorList>
    </citation>
    <scope>NUCLEOTIDE SEQUENCE [LARGE SCALE GENOMIC DNA]</scope>
    <source>
        <strain evidence="2 3">68-887.2</strain>
    </source>
</reference>
<evidence type="ECO:0000313" key="2">
    <source>
        <dbReference type="EMBL" id="ORY23061.1"/>
    </source>
</evidence>
<feature type="region of interest" description="Disordered" evidence="1">
    <location>
        <begin position="1"/>
        <end position="68"/>
    </location>
</feature>
<gene>
    <name evidence="2" type="ORF">BCR39DRAFT_550202</name>
</gene>
<comment type="caution">
    <text evidence="2">The sequence shown here is derived from an EMBL/GenBank/DDBJ whole genome shotgun (WGS) entry which is preliminary data.</text>
</comment>